<sequence length="248" mass="27067">MPSFPLPLPLPSNAVPTWTAPLLPNPLLTNHPPSLKNQAPFFPFTLATPNVAPTRSQRGTTAPSLTQNRILLPPNLANQSPPPLTLQRSPNVDCTIPTPIIPCLAHPTPLPSQTWVQHETLNPSLTQTELTLTHTCTSFIPSCLDRLELEWKLLRKAKGARKSLRNAWKSIQGTDAYAQAPDAYAHTTGMAYKPSFLTGPCAYVSDAYAPMCGQHSILKGKKGISSPLETYIKEGCCNTRDDALRAHH</sequence>
<dbReference type="Proteomes" id="UP001341840">
    <property type="component" value="Unassembled WGS sequence"/>
</dbReference>
<gene>
    <name evidence="1" type="ORF">PIB30_058013</name>
</gene>
<proteinExistence type="predicted"/>
<reference evidence="1 2" key="1">
    <citation type="journal article" date="2023" name="Plants (Basel)">
        <title>Bridging the Gap: Combining Genomics and Transcriptomics Approaches to Understand Stylosanthes scabra, an Orphan Legume from the Brazilian Caatinga.</title>
        <authorList>
            <person name="Ferreira-Neto J.R.C."/>
            <person name="da Silva M.D."/>
            <person name="Binneck E."/>
            <person name="de Melo N.F."/>
            <person name="da Silva R.H."/>
            <person name="de Melo A.L.T.M."/>
            <person name="Pandolfi V."/>
            <person name="Bustamante F.O."/>
            <person name="Brasileiro-Vidal A.C."/>
            <person name="Benko-Iseppon A.M."/>
        </authorList>
    </citation>
    <scope>NUCLEOTIDE SEQUENCE [LARGE SCALE GENOMIC DNA]</scope>
    <source>
        <tissue evidence="1">Leaves</tissue>
    </source>
</reference>
<keyword evidence="2" id="KW-1185">Reference proteome</keyword>
<accession>A0ABU6QK96</accession>
<organism evidence="1 2">
    <name type="scientific">Stylosanthes scabra</name>
    <dbReference type="NCBI Taxonomy" id="79078"/>
    <lineage>
        <taxon>Eukaryota</taxon>
        <taxon>Viridiplantae</taxon>
        <taxon>Streptophyta</taxon>
        <taxon>Embryophyta</taxon>
        <taxon>Tracheophyta</taxon>
        <taxon>Spermatophyta</taxon>
        <taxon>Magnoliopsida</taxon>
        <taxon>eudicotyledons</taxon>
        <taxon>Gunneridae</taxon>
        <taxon>Pentapetalae</taxon>
        <taxon>rosids</taxon>
        <taxon>fabids</taxon>
        <taxon>Fabales</taxon>
        <taxon>Fabaceae</taxon>
        <taxon>Papilionoideae</taxon>
        <taxon>50 kb inversion clade</taxon>
        <taxon>dalbergioids sensu lato</taxon>
        <taxon>Dalbergieae</taxon>
        <taxon>Pterocarpus clade</taxon>
        <taxon>Stylosanthes</taxon>
    </lineage>
</organism>
<name>A0ABU6QK96_9FABA</name>
<protein>
    <submittedName>
        <fullName evidence="1">Uncharacterized protein</fullName>
    </submittedName>
</protein>
<evidence type="ECO:0000313" key="1">
    <source>
        <dbReference type="EMBL" id="MED6112035.1"/>
    </source>
</evidence>
<evidence type="ECO:0000313" key="2">
    <source>
        <dbReference type="Proteomes" id="UP001341840"/>
    </source>
</evidence>
<comment type="caution">
    <text evidence="1">The sequence shown here is derived from an EMBL/GenBank/DDBJ whole genome shotgun (WGS) entry which is preliminary data.</text>
</comment>
<dbReference type="EMBL" id="JASCZI010000482">
    <property type="protein sequence ID" value="MED6112035.1"/>
    <property type="molecule type" value="Genomic_DNA"/>
</dbReference>